<dbReference type="Proteomes" id="UP001345219">
    <property type="component" value="Chromosome 5"/>
</dbReference>
<dbReference type="AlphaFoldDB" id="A0AAN7KAR9"/>
<evidence type="ECO:0000313" key="3">
    <source>
        <dbReference type="Proteomes" id="UP001345219"/>
    </source>
</evidence>
<keyword evidence="3" id="KW-1185">Reference proteome</keyword>
<dbReference type="EMBL" id="JAXIOK010000010">
    <property type="protein sequence ID" value="KAK4760462.1"/>
    <property type="molecule type" value="Genomic_DNA"/>
</dbReference>
<comment type="caution">
    <text evidence="2">The sequence shown here is derived from an EMBL/GenBank/DDBJ whole genome shotgun (WGS) entry which is preliminary data.</text>
</comment>
<feature type="coiled-coil region" evidence="1">
    <location>
        <begin position="1"/>
        <end position="63"/>
    </location>
</feature>
<reference evidence="2 3" key="1">
    <citation type="journal article" date="2023" name="Hortic Res">
        <title>Pangenome of water caltrop reveals structural variations and asymmetric subgenome divergence after allopolyploidization.</title>
        <authorList>
            <person name="Zhang X."/>
            <person name="Chen Y."/>
            <person name="Wang L."/>
            <person name="Yuan Y."/>
            <person name="Fang M."/>
            <person name="Shi L."/>
            <person name="Lu R."/>
            <person name="Comes H.P."/>
            <person name="Ma Y."/>
            <person name="Chen Y."/>
            <person name="Huang G."/>
            <person name="Zhou Y."/>
            <person name="Zheng Z."/>
            <person name="Qiu Y."/>
        </authorList>
    </citation>
    <scope>NUCLEOTIDE SEQUENCE [LARGE SCALE GENOMIC DNA]</scope>
    <source>
        <tissue evidence="2">Roots</tissue>
    </source>
</reference>
<evidence type="ECO:0000313" key="2">
    <source>
        <dbReference type="EMBL" id="KAK4760462.1"/>
    </source>
</evidence>
<accession>A0AAN7KAR9</accession>
<keyword evidence="1" id="KW-0175">Coiled coil</keyword>
<organism evidence="2 3">
    <name type="scientific">Trapa incisa</name>
    <dbReference type="NCBI Taxonomy" id="236973"/>
    <lineage>
        <taxon>Eukaryota</taxon>
        <taxon>Viridiplantae</taxon>
        <taxon>Streptophyta</taxon>
        <taxon>Embryophyta</taxon>
        <taxon>Tracheophyta</taxon>
        <taxon>Spermatophyta</taxon>
        <taxon>Magnoliopsida</taxon>
        <taxon>eudicotyledons</taxon>
        <taxon>Gunneridae</taxon>
        <taxon>Pentapetalae</taxon>
        <taxon>rosids</taxon>
        <taxon>malvids</taxon>
        <taxon>Myrtales</taxon>
        <taxon>Lythraceae</taxon>
        <taxon>Trapa</taxon>
    </lineage>
</organism>
<protein>
    <submittedName>
        <fullName evidence="2">Uncharacterized protein</fullName>
    </submittedName>
</protein>
<proteinExistence type="predicted"/>
<evidence type="ECO:0000256" key="1">
    <source>
        <dbReference type="SAM" id="Coils"/>
    </source>
</evidence>
<sequence>MFAAKEELSKIQQESEVLTSEVSDEAIDRKARKLMPAAVYKEIAELQEDVKTEKHRRSELREVMELKRMSSLRPLLEELEKG</sequence>
<gene>
    <name evidence="2" type="ORF">SAY87_005355</name>
</gene>
<name>A0AAN7KAR9_9MYRT</name>